<accession>T1GL68</accession>
<protein>
    <submittedName>
        <fullName evidence="1">Uncharacterized protein</fullName>
    </submittedName>
</protein>
<dbReference type="OMA" id="MFPKRRN"/>
<name>T1GL68_MEGSC</name>
<dbReference type="HOGENOM" id="CLU_1416532_0_0_1"/>
<dbReference type="STRING" id="36166.T1GL68"/>
<dbReference type="Proteomes" id="UP000015102">
    <property type="component" value="Unassembled WGS sequence"/>
</dbReference>
<dbReference type="Pfam" id="PF07426">
    <property type="entry name" value="Dynactin_p22"/>
    <property type="match status" value="1"/>
</dbReference>
<proteinExistence type="predicted"/>
<dbReference type="EnsemblMetazoa" id="MESCA004260-RA">
    <property type="protein sequence ID" value="MESCA004260-PA"/>
    <property type="gene ID" value="MESCA004260"/>
</dbReference>
<reference evidence="1" key="2">
    <citation type="submission" date="2015-06" db="UniProtKB">
        <authorList>
            <consortium name="EnsemblMetazoa"/>
        </authorList>
    </citation>
    <scope>IDENTIFICATION</scope>
</reference>
<dbReference type="GO" id="GO:0005869">
    <property type="term" value="C:dynactin complex"/>
    <property type="evidence" value="ECO:0007669"/>
    <property type="project" value="InterPro"/>
</dbReference>
<dbReference type="PANTHER" id="PTHR28360">
    <property type="entry name" value="DYNACTIN SUBUNIT 3"/>
    <property type="match status" value="1"/>
</dbReference>
<reference evidence="2" key="1">
    <citation type="submission" date="2013-02" db="EMBL/GenBank/DDBJ databases">
        <authorList>
            <person name="Hughes D."/>
        </authorList>
    </citation>
    <scope>NUCLEOTIDE SEQUENCE</scope>
    <source>
        <strain>Durham</strain>
        <strain evidence="2">NC isolate 2 -- Noor lab</strain>
    </source>
</reference>
<dbReference type="EMBL" id="CAQQ02192395">
    <property type="status" value="NOT_ANNOTATED_CDS"/>
    <property type="molecule type" value="Genomic_DNA"/>
</dbReference>
<evidence type="ECO:0000313" key="1">
    <source>
        <dbReference type="EnsemblMetazoa" id="MESCA004260-PA"/>
    </source>
</evidence>
<dbReference type="InterPro" id="IPR009991">
    <property type="entry name" value="DCTN3"/>
</dbReference>
<dbReference type="AlphaFoldDB" id="T1GL68"/>
<organism evidence="1 2">
    <name type="scientific">Megaselia scalaris</name>
    <name type="common">Humpbacked fly</name>
    <name type="synonym">Phora scalaris</name>
    <dbReference type="NCBI Taxonomy" id="36166"/>
    <lineage>
        <taxon>Eukaryota</taxon>
        <taxon>Metazoa</taxon>
        <taxon>Ecdysozoa</taxon>
        <taxon>Arthropoda</taxon>
        <taxon>Hexapoda</taxon>
        <taxon>Insecta</taxon>
        <taxon>Pterygota</taxon>
        <taxon>Neoptera</taxon>
        <taxon>Endopterygota</taxon>
        <taxon>Diptera</taxon>
        <taxon>Brachycera</taxon>
        <taxon>Muscomorpha</taxon>
        <taxon>Platypezoidea</taxon>
        <taxon>Phoridae</taxon>
        <taxon>Megaseliini</taxon>
        <taxon>Megaselia</taxon>
    </lineage>
</organism>
<sequence>MENALDNLEKRLDALDRILGPSQDASERKSGENFVDSLVVEELETFLNPDFKEDQQKLNRFAAYINSFSTDLQGTFSKLEEIKTLEPTLGAEYFRNIPGSSEELKKISDKNDEFKETQMLLEEQMLMSMKRFAEIEQGLVKDLALMNSRLDLVQEKIEKRQKDKAEN</sequence>
<keyword evidence="2" id="KW-1185">Reference proteome</keyword>
<dbReference type="PANTHER" id="PTHR28360:SF1">
    <property type="entry name" value="DYNACTIN SUBUNIT 3"/>
    <property type="match status" value="1"/>
</dbReference>
<evidence type="ECO:0000313" key="2">
    <source>
        <dbReference type="Proteomes" id="UP000015102"/>
    </source>
</evidence>
<dbReference type="GO" id="GO:0061640">
    <property type="term" value="P:cytoskeleton-dependent cytokinesis"/>
    <property type="evidence" value="ECO:0007669"/>
    <property type="project" value="InterPro"/>
</dbReference>